<name>A0A0H3HRG5_BURP2</name>
<proteinExistence type="predicted"/>
<evidence type="ECO:0000313" key="1">
    <source>
        <dbReference type="EMBL" id="AFI68834.1"/>
    </source>
</evidence>
<sequence length="45" mass="5328">MPTIRQSGVGEFRLAFAGKRQTDARGFQENFPWKPFTLLFFSQRY</sequence>
<accession>A0A0H3HRG5</accession>
<gene>
    <name evidence="1" type="ordered locus">BP1026B_II0571</name>
</gene>
<dbReference type="KEGG" id="bpz:BP1026B_II0571"/>
<dbReference type="Proteomes" id="UP000010087">
    <property type="component" value="Chromosome 2"/>
</dbReference>
<dbReference type="AlphaFoldDB" id="A0A0H3HRG5"/>
<protein>
    <submittedName>
        <fullName evidence="1">Uncharacterized protein</fullName>
    </submittedName>
</protein>
<organism evidence="1 2">
    <name type="scientific">Burkholderia pseudomallei (strain 1026b)</name>
    <dbReference type="NCBI Taxonomy" id="884204"/>
    <lineage>
        <taxon>Bacteria</taxon>
        <taxon>Pseudomonadati</taxon>
        <taxon>Pseudomonadota</taxon>
        <taxon>Betaproteobacteria</taxon>
        <taxon>Burkholderiales</taxon>
        <taxon>Burkholderiaceae</taxon>
        <taxon>Burkholderia</taxon>
        <taxon>pseudomallei group</taxon>
    </lineage>
</organism>
<evidence type="ECO:0000313" key="2">
    <source>
        <dbReference type="Proteomes" id="UP000010087"/>
    </source>
</evidence>
<reference evidence="1 2" key="1">
    <citation type="journal article" date="2012" name="PLoS ONE">
        <title>Evolution of Burkholderia pseudomallei in recurrent melioidosis.</title>
        <authorList>
            <person name="Hayden H.S."/>
            <person name="Lim R."/>
            <person name="Brittnacher M.J."/>
            <person name="Sims E.H."/>
            <person name="Ramage E.R."/>
            <person name="Fong C."/>
            <person name="Wu Z."/>
            <person name="Crist E."/>
            <person name="Chang J."/>
            <person name="Zhou Y."/>
            <person name="Radey M."/>
            <person name="Rohmer L."/>
            <person name="Haugen E."/>
            <person name="Gillett W."/>
            <person name="Wuthiekanun V."/>
            <person name="Peacock S.J."/>
            <person name="Kaul R."/>
            <person name="Miller S.I."/>
            <person name="Manoil C."/>
            <person name="Jacobs M.A."/>
        </authorList>
    </citation>
    <scope>NUCLEOTIDE SEQUENCE [LARGE SCALE GENOMIC DNA]</scope>
    <source>
        <strain evidence="1 2">1026b</strain>
    </source>
</reference>
<dbReference type="EMBL" id="CP002834">
    <property type="protein sequence ID" value="AFI68834.1"/>
    <property type="molecule type" value="Genomic_DNA"/>
</dbReference>